<dbReference type="Proteomes" id="UP000053467">
    <property type="component" value="Unassembled WGS sequence"/>
</dbReference>
<organism evidence="2 3">
    <name type="scientific">candidate division TA06 bacterium 34_109</name>
    <dbReference type="NCBI Taxonomy" id="1635277"/>
    <lineage>
        <taxon>Bacteria</taxon>
        <taxon>Bacteria division TA06</taxon>
    </lineage>
</organism>
<name>A0A117M5Q5_UNCT6</name>
<sequence>MNITTTGGKNYSMVRKTLEKIQITGIKSEGAFYHKGKKEWISKVFGLYDGIIFRGEQLEDGSITETNLLYLSDIYLQSLNSRYIKPIDYTYWRSLKSKIASRLYEILGVKFYGIRNKKNCDIHFKYSTLCQLLPVKPYRYFSDAKRQLDSGNNELKDTGFISNFEWSENGKKEWLVYYWPGERAKKEMKNGQVKQLDFNEDKYLNGSDIPHEEFDIKKQTESDHENDLINKLLNLNVSKITAGRLVKKYNNKLIKDWVRAIDFTNAENKAAYILKAIKEDWQLPEEYLREKERNTAIKEQEKINSLQKEQQEKKNKKLQEEKQQLDRIYHSLDPDKQKEIDLEAENRLDDFWKVQLNKERSKGKFSKILQAALDEERREIIKEMDYS</sequence>
<evidence type="ECO:0000313" key="3">
    <source>
        <dbReference type="Proteomes" id="UP000053467"/>
    </source>
</evidence>
<protein>
    <submittedName>
        <fullName evidence="2">Uncharacterized protein</fullName>
    </submittedName>
</protein>
<feature type="coiled-coil region" evidence="1">
    <location>
        <begin position="289"/>
        <end position="328"/>
    </location>
</feature>
<proteinExistence type="predicted"/>
<reference evidence="3" key="1">
    <citation type="journal article" date="2015" name="MBio">
        <title>Genome-Resolved Metagenomic Analysis Reveals Roles for Candidate Phyla and Other Microbial Community Members in Biogeochemical Transformations in Oil Reservoirs.</title>
        <authorList>
            <person name="Hu P."/>
            <person name="Tom L."/>
            <person name="Singh A."/>
            <person name="Thomas B.C."/>
            <person name="Baker B.J."/>
            <person name="Piceno Y.M."/>
            <person name="Andersen G.L."/>
            <person name="Banfield J.F."/>
        </authorList>
    </citation>
    <scope>NUCLEOTIDE SEQUENCE [LARGE SCALE GENOMIC DNA]</scope>
</reference>
<comment type="caution">
    <text evidence="2">The sequence shown here is derived from an EMBL/GenBank/DDBJ whole genome shotgun (WGS) entry which is preliminary data.</text>
</comment>
<gene>
    <name evidence="2" type="ORF">XE03_1885</name>
</gene>
<evidence type="ECO:0000313" key="2">
    <source>
        <dbReference type="EMBL" id="KUK85812.1"/>
    </source>
</evidence>
<keyword evidence="1" id="KW-0175">Coiled coil</keyword>
<dbReference type="EMBL" id="LGGX01000041">
    <property type="protein sequence ID" value="KUK85812.1"/>
    <property type="molecule type" value="Genomic_DNA"/>
</dbReference>
<dbReference type="AlphaFoldDB" id="A0A117M5Q5"/>
<accession>A0A117M5Q5</accession>
<evidence type="ECO:0000256" key="1">
    <source>
        <dbReference type="SAM" id="Coils"/>
    </source>
</evidence>